<feature type="zinc finger region" description="C3H1-type" evidence="1">
    <location>
        <begin position="96"/>
        <end position="125"/>
    </location>
</feature>
<feature type="compositionally biased region" description="Acidic residues" evidence="3">
    <location>
        <begin position="764"/>
        <end position="796"/>
    </location>
</feature>
<dbReference type="Proteomes" id="UP000186817">
    <property type="component" value="Unassembled WGS sequence"/>
</dbReference>
<dbReference type="InterPro" id="IPR012337">
    <property type="entry name" value="RNaseH-like_sf"/>
</dbReference>
<accession>A0A1Q9F1U5</accession>
<evidence type="ECO:0000313" key="6">
    <source>
        <dbReference type="EMBL" id="OLQ13572.1"/>
    </source>
</evidence>
<comment type="caution">
    <text evidence="6">The sequence shown here is derived from an EMBL/GenBank/DDBJ whole genome shotgun (WGS) entry which is preliminary data.</text>
</comment>
<feature type="coiled-coil region" evidence="2">
    <location>
        <begin position="370"/>
        <end position="397"/>
    </location>
</feature>
<feature type="domain" description="CCHC-type" evidence="5">
    <location>
        <begin position="132"/>
        <end position="148"/>
    </location>
</feature>
<evidence type="ECO:0000256" key="1">
    <source>
        <dbReference type="PROSITE-ProRule" id="PRU00723"/>
    </source>
</evidence>
<feature type="compositionally biased region" description="Low complexity" evidence="3">
    <location>
        <begin position="40"/>
        <end position="52"/>
    </location>
</feature>
<dbReference type="PROSITE" id="PS50103">
    <property type="entry name" value="ZF_C3H1"/>
    <property type="match status" value="1"/>
</dbReference>
<keyword evidence="7" id="KW-1185">Reference proteome</keyword>
<dbReference type="PANTHER" id="PTHR11439">
    <property type="entry name" value="GAG-POL-RELATED RETROTRANSPOSON"/>
    <property type="match status" value="1"/>
</dbReference>
<evidence type="ECO:0000259" key="5">
    <source>
        <dbReference type="PROSITE" id="PS50158"/>
    </source>
</evidence>
<feature type="compositionally biased region" description="Basic and acidic residues" evidence="3">
    <location>
        <begin position="54"/>
        <end position="65"/>
    </location>
</feature>
<dbReference type="GO" id="GO:0003676">
    <property type="term" value="F:nucleic acid binding"/>
    <property type="evidence" value="ECO:0007669"/>
    <property type="project" value="InterPro"/>
</dbReference>
<dbReference type="CDD" id="cd09272">
    <property type="entry name" value="RNase_HI_RT_Ty1"/>
    <property type="match status" value="1"/>
</dbReference>
<evidence type="ECO:0000313" key="7">
    <source>
        <dbReference type="Proteomes" id="UP000186817"/>
    </source>
</evidence>
<proteinExistence type="predicted"/>
<organism evidence="6 7">
    <name type="scientific">Symbiodinium microadriaticum</name>
    <name type="common">Dinoflagellate</name>
    <name type="synonym">Zooxanthella microadriatica</name>
    <dbReference type="NCBI Taxonomy" id="2951"/>
    <lineage>
        <taxon>Eukaryota</taxon>
        <taxon>Sar</taxon>
        <taxon>Alveolata</taxon>
        <taxon>Dinophyceae</taxon>
        <taxon>Suessiales</taxon>
        <taxon>Symbiodiniaceae</taxon>
        <taxon>Symbiodinium</taxon>
    </lineage>
</organism>
<dbReference type="SUPFAM" id="SSF53098">
    <property type="entry name" value="Ribonuclease H-like"/>
    <property type="match status" value="1"/>
</dbReference>
<feature type="domain" description="C3H1-type" evidence="4">
    <location>
        <begin position="96"/>
        <end position="125"/>
    </location>
</feature>
<dbReference type="InterPro" id="IPR000571">
    <property type="entry name" value="Znf_CCCH"/>
</dbReference>
<dbReference type="SMART" id="SM00343">
    <property type="entry name" value="ZnF_C2HC"/>
    <property type="match status" value="1"/>
</dbReference>
<feature type="compositionally biased region" description="Low complexity" evidence="3">
    <location>
        <begin position="73"/>
        <end position="90"/>
    </location>
</feature>
<name>A0A1Q9F1U5_SYMMI</name>
<feature type="region of interest" description="Disordered" evidence="3">
    <location>
        <begin position="759"/>
        <end position="800"/>
    </location>
</feature>
<dbReference type="InterPro" id="IPR013103">
    <property type="entry name" value="RVT_2"/>
</dbReference>
<dbReference type="GO" id="GO:0008270">
    <property type="term" value="F:zinc ion binding"/>
    <property type="evidence" value="ECO:0007669"/>
    <property type="project" value="UniProtKB-KW"/>
</dbReference>
<gene>
    <name evidence="6" type="primary">GIP</name>
    <name evidence="6" type="ORF">AK812_SmicGene2399</name>
</gene>
<feature type="compositionally biased region" description="Basic and acidic residues" evidence="3">
    <location>
        <begin position="183"/>
        <end position="199"/>
    </location>
</feature>
<feature type="region of interest" description="Disordered" evidence="3">
    <location>
        <begin position="37"/>
        <end position="97"/>
    </location>
</feature>
<keyword evidence="1" id="KW-0862">Zinc</keyword>
<dbReference type="Gene3D" id="3.30.420.10">
    <property type="entry name" value="Ribonuclease H-like superfamily/Ribonuclease H"/>
    <property type="match status" value="1"/>
</dbReference>
<dbReference type="InterPro" id="IPR036397">
    <property type="entry name" value="RNaseH_sf"/>
</dbReference>
<evidence type="ECO:0000259" key="4">
    <source>
        <dbReference type="PROSITE" id="PS50103"/>
    </source>
</evidence>
<protein>
    <submittedName>
        <fullName evidence="6">Copia protein</fullName>
    </submittedName>
</protein>
<keyword evidence="2" id="KW-0175">Coiled coil</keyword>
<feature type="compositionally biased region" description="Acidic residues" evidence="3">
    <location>
        <begin position="1257"/>
        <end position="1270"/>
    </location>
</feature>
<evidence type="ECO:0000256" key="3">
    <source>
        <dbReference type="SAM" id="MobiDB-lite"/>
    </source>
</evidence>
<evidence type="ECO:0000256" key="2">
    <source>
        <dbReference type="SAM" id="Coils"/>
    </source>
</evidence>
<dbReference type="PANTHER" id="PTHR11439:SF463">
    <property type="entry name" value="REVERSE TRANSCRIPTASE TY1_COPIA-TYPE DOMAIN-CONTAINING PROTEIN"/>
    <property type="match status" value="1"/>
</dbReference>
<dbReference type="Pfam" id="PF07727">
    <property type="entry name" value="RVT_2"/>
    <property type="match status" value="1"/>
</dbReference>
<reference evidence="6 7" key="1">
    <citation type="submission" date="2016-02" db="EMBL/GenBank/DDBJ databases">
        <title>Genome analysis of coral dinoflagellate symbionts highlights evolutionary adaptations to a symbiotic lifestyle.</title>
        <authorList>
            <person name="Aranda M."/>
            <person name="Li Y."/>
            <person name="Liew Y.J."/>
            <person name="Baumgarten S."/>
            <person name="Simakov O."/>
            <person name="Wilson M."/>
            <person name="Piel J."/>
            <person name="Ashoor H."/>
            <person name="Bougouffa S."/>
            <person name="Bajic V.B."/>
            <person name="Ryu T."/>
            <person name="Ravasi T."/>
            <person name="Bayer T."/>
            <person name="Micklem G."/>
            <person name="Kim H."/>
            <person name="Bhak J."/>
            <person name="Lajeunesse T.C."/>
            <person name="Voolstra C.R."/>
        </authorList>
    </citation>
    <scope>NUCLEOTIDE SEQUENCE [LARGE SCALE GENOMIC DNA]</scope>
    <source>
        <strain evidence="6 7">CCMP2467</strain>
    </source>
</reference>
<sequence>MFRTSLLRSNLKVDTNPSYESVEGYYRHLMGEMEALAVGSTPSSTTTTTSTPKQEPRLRPFKGEPKGGPTGTGPPKAGGSSPGSTASGAEQKYDKPKSEVPCKFFGRVARGCARGSKCPFMHSWEGLDKKDKCLLCGGRGHMQKECPSRKGTPPGSLGGTPKSGSEKPVQASSSSSTTTTKAVRIDEVPEVNEIRERGNAEPSISSNDLRDVLADVGRVLKSMTATTLKKMEVKVKEVVAATDHLLGGEASRLEGSQEGPTGLLDTGASHAMRTATRAEYTDATPVKVTLAGEDEKILRQNDRGTILVQEEEGKVQPIVPLGALIEGLGYTLHWSPTKLKLTHPEKGSVRVRVNNHCPEVAACDALAMIRELEMKQVNALNSNVESLKARLEVVKMEEKREWYDILKSYATTGNKGELLKVLMRCPFTKALPTEVHSMMLEGFDVNKGEAYLKALPLTRRARKAMLASRKWVVSLYLDENHNNHDPLRLIPKEGKVLLEVNVANSRLWDLHKCNAAYQLLLWAAATGRISDVVGSPPRATWTTASGGNRNVNYYKNRTPTDPYGNRCLPPLQQQRVHRETAYAVKQMLIWMLASVGARGPVGFIMEMDPEKDCLNTEDASFWDLELWKAFKSIGGMRKVSFDMGTVGHRTRRPTTVATNYPLLYGLEGERGLQREGIPASLLTQGEINAWSTGFREMVRQAVGEGLDGSYVEEEELIDNGLKEEDARDVFLSRRLGWTFQTERDPYMDAVALPDLEKELYVPDDSADEETDPLEIDPEDYKDEAPSDGEEGEEDPCGPETLDEKVEKLTKGEEPATIYITRPLRRRTTSHVLQASKELLLQLRQSGLHVDVLHTDRAREFKAKAYKEWVVESKLRHTKTAGGDPAGNSTAELGVKWAKSRMRALLKGSNLEARDWPMAMSHASASLWAKVFPTSPWTARPATTFGNEVWFRSKIYQGKAEKKHDAVGSRWKRGWYAGPAMDVKRGHILVRDDGGLTVAKSVKFNVVNPEQDCKDLLPPAIAEGLPEELLQDERPPTKSELREEIEFRARKLLEEKDFSVAKVVELYDLLEALGDVDRRVSTKTSASSWYTGAFVHGGVAGLRNNMRDFPWTTRYLTGVARSLCGDIGFSALGMARNQQLGLHRDVHNSRNSMNYVIPLQLEEGGSIWVQKEDVEDDVKVLRTLPSGRELQGHLVDLRKGQPISFSPRRWHEVQPWKGERLVLLLYTPRSTKLIENDIKELNEMGFNLQPDVSQGDGGEGDNEEQEEENYESEYLDNVKVKMLQIDRVQDAVFVEMEEADFFDPKQVEEEKADDPLGEGQPQVRRTVLKKAEVQYTADVEAILEELDKTGSALEVTHNVSLGEVRKHLSRWKQSAFKEYHNLAEVKKAFTVRSRAELPPNCRIVPCKGVYTVKPDKGGYRRKTRFVACGNHVPEDGATDLFATGVDATSLRTMLAFNARRPWKVGTTDVRQAFVLAKWLGQPVALELPAIAYELGLAERGQVWFVEQAIYGLRESPALWSQFRDSELRLARWTGYADGKEVTMKLEQLVTDDQIWRIVREDAKDTQTYGYVLVYIDDLLIQTGEENLRAFYQWVADKWEVDALDVLDYDHSIRFLGMELHQTSAGIELGQEGFVRELLRSYKHNGARSTSQGPKELLILSHEEEEALLNAEACDLQGMEAEVKQAQKRVGELMWLMSRTRPDIQYIVALMSSRITRSPELVNRIGQRLLDYLNETIGYRVRLGQEECDPEELNVYTDSSFAPSGGRSHGASAVFLGRSPLTWRSSRQPLVTLSTAESELIEGIEGTLLAMSTRGVLQELTGRDLRINLYVDNQAAVTLLTASSGSWRTRYEEVFKNAYGETEGEVRTDYALLRFANANRYTRDAYGKFVLVIVL</sequence>
<dbReference type="InterPro" id="IPR001878">
    <property type="entry name" value="Znf_CCHC"/>
</dbReference>
<feature type="region of interest" description="Disordered" evidence="3">
    <location>
        <begin position="140"/>
        <end position="205"/>
    </location>
</feature>
<dbReference type="PROSITE" id="PS50158">
    <property type="entry name" value="ZF_CCHC"/>
    <property type="match status" value="1"/>
</dbReference>
<dbReference type="EMBL" id="LSRX01000026">
    <property type="protein sequence ID" value="OLQ13572.1"/>
    <property type="molecule type" value="Genomic_DNA"/>
</dbReference>
<feature type="region of interest" description="Disordered" evidence="3">
    <location>
        <begin position="1246"/>
        <end position="1270"/>
    </location>
</feature>
<keyword evidence="1" id="KW-0863">Zinc-finger</keyword>
<keyword evidence="1" id="KW-0479">Metal-binding</keyword>
<dbReference type="OrthoDB" id="6516490at2759"/>